<proteinExistence type="predicted"/>
<dbReference type="EMBL" id="VIQT01000009">
    <property type="protein sequence ID" value="NDO38764.1"/>
    <property type="molecule type" value="Genomic_DNA"/>
</dbReference>
<evidence type="ECO:0000256" key="1">
    <source>
        <dbReference type="SAM" id="Phobius"/>
    </source>
</evidence>
<dbReference type="Pfam" id="PF09560">
    <property type="entry name" value="Spore_YunB"/>
    <property type="match status" value="1"/>
</dbReference>
<dbReference type="Proteomes" id="UP000462501">
    <property type="component" value="Unassembled WGS sequence"/>
</dbReference>
<organism evidence="2 3">
    <name type="scientific">Anaerotruncus colihominis</name>
    <dbReference type="NCBI Taxonomy" id="169435"/>
    <lineage>
        <taxon>Bacteria</taxon>
        <taxon>Bacillati</taxon>
        <taxon>Bacillota</taxon>
        <taxon>Clostridia</taxon>
        <taxon>Eubacteriales</taxon>
        <taxon>Oscillospiraceae</taxon>
        <taxon>Anaerotruncus</taxon>
    </lineage>
</organism>
<feature type="transmembrane region" description="Helical" evidence="1">
    <location>
        <begin position="51"/>
        <end position="70"/>
    </location>
</feature>
<dbReference type="NCBIfam" id="TIGR02832">
    <property type="entry name" value="spo_yunB"/>
    <property type="match status" value="1"/>
</dbReference>
<keyword evidence="1" id="KW-0472">Membrane</keyword>
<accession>A0A845SWI4</accession>
<protein>
    <submittedName>
        <fullName evidence="2">Sporulation protein YunB</fullName>
    </submittedName>
</protein>
<reference evidence="2 3" key="1">
    <citation type="submission" date="2019-06" db="EMBL/GenBank/DDBJ databases">
        <title>Draft genome sequences of 15 bacterial species constituting the stable defined intestinal microbiota of the GM15 gnotobiotic mouse model.</title>
        <authorList>
            <person name="Elie C."/>
            <person name="Mathieu A."/>
            <person name="Saliou A."/>
            <person name="Darnaud M."/>
            <person name="Leulier F."/>
            <person name="Tamellini A."/>
        </authorList>
    </citation>
    <scope>NUCLEOTIDE SEQUENCE [LARGE SCALE GENOMIC DNA]</scope>
    <source>
        <strain evidence="2 3">JM4-15</strain>
    </source>
</reference>
<dbReference type="AlphaFoldDB" id="A0A845SWI4"/>
<keyword evidence="1" id="KW-0812">Transmembrane</keyword>
<comment type="caution">
    <text evidence="2">The sequence shown here is derived from an EMBL/GenBank/DDBJ whole genome shotgun (WGS) entry which is preliminary data.</text>
</comment>
<name>A0A845SWI4_9FIRM</name>
<keyword evidence="1" id="KW-1133">Transmembrane helix</keyword>
<dbReference type="InterPro" id="IPR014197">
    <property type="entry name" value="Sporulation_prot_YunB"/>
</dbReference>
<evidence type="ECO:0000313" key="2">
    <source>
        <dbReference type="EMBL" id="NDO38764.1"/>
    </source>
</evidence>
<gene>
    <name evidence="2" type="primary">yunB</name>
    <name evidence="2" type="ORF">FMM72_05775</name>
</gene>
<evidence type="ECO:0000313" key="3">
    <source>
        <dbReference type="Proteomes" id="UP000462501"/>
    </source>
</evidence>
<sequence length="277" mass="29831">MKNAAAFTMKMAAFFCLRTFWACQTYIYLYASDGRGAAPVPITIRVSKRKLRAWKMLLTGAAILAGALLLGGRVRPAITSVFTYQAQLAATRSVNDAVLDVIGRGGVDYQSIIHVREDAQGRVTFLETDMTAVNRLKAEITNAVSDRLNLDAQSGVQIPIGTLLGGQFLSGRGPDVTFQVIPQGYAKTDFYNAFQEAGINQTLHQIMLRVEVPVSAVMPTYTVDTVVSTEVCVAETVIVGDVPQSFTEISGDSRGLLDKAGDYALKSSGLPGENVVQ</sequence>